<proteinExistence type="predicted"/>
<accession>A0ABS6BKF5</accession>
<keyword evidence="1" id="KW-0678">Repressor</keyword>
<evidence type="ECO:0000313" key="4">
    <source>
        <dbReference type="EMBL" id="MBU3078649.1"/>
    </source>
</evidence>
<keyword evidence="4" id="KW-0282">Flagellum</keyword>
<keyword evidence="4" id="KW-0969">Cilium</keyword>
<organism evidence="4 5">
    <name type="scientific">Sphingomonas quercus</name>
    <dbReference type="NCBI Taxonomy" id="2842451"/>
    <lineage>
        <taxon>Bacteria</taxon>
        <taxon>Pseudomonadati</taxon>
        <taxon>Pseudomonadota</taxon>
        <taxon>Alphaproteobacteria</taxon>
        <taxon>Sphingomonadales</taxon>
        <taxon>Sphingomonadaceae</taxon>
        <taxon>Sphingomonas</taxon>
    </lineage>
</organism>
<keyword evidence="5" id="KW-1185">Reference proteome</keyword>
<sequence>MTLRISLRDGERMVVNGAVVRATGRVNLCVENTATILRGRDVMTAEEANTPARLLYFACMMAYIDPDNAARHRDAIVSRIGDLMGALESPEAKRVCIAFAQKAALLDFYGALTDCRWLIAYEAEAMARIPAAAE</sequence>
<dbReference type="Pfam" id="PF07378">
    <property type="entry name" value="FlbT"/>
    <property type="match status" value="1"/>
</dbReference>
<evidence type="ECO:0000256" key="3">
    <source>
        <dbReference type="ARBA" id="ARBA00022884"/>
    </source>
</evidence>
<evidence type="ECO:0000313" key="5">
    <source>
        <dbReference type="Proteomes" id="UP000776276"/>
    </source>
</evidence>
<comment type="caution">
    <text evidence="4">The sequence shown here is derived from an EMBL/GenBank/DDBJ whole genome shotgun (WGS) entry which is preliminary data.</text>
</comment>
<protein>
    <submittedName>
        <fullName evidence="4">Flagellar biosynthesis repressor FlbT</fullName>
    </submittedName>
</protein>
<evidence type="ECO:0000256" key="2">
    <source>
        <dbReference type="ARBA" id="ARBA00022795"/>
    </source>
</evidence>
<dbReference type="RefSeq" id="WP_216325229.1">
    <property type="nucleotide sequence ID" value="NZ_JAHKRT010000006.1"/>
</dbReference>
<keyword evidence="2" id="KW-1005">Bacterial flagellum biogenesis</keyword>
<name>A0ABS6BKF5_9SPHN</name>
<keyword evidence="3" id="KW-0694">RNA-binding</keyword>
<evidence type="ECO:0000256" key="1">
    <source>
        <dbReference type="ARBA" id="ARBA00022491"/>
    </source>
</evidence>
<keyword evidence="4" id="KW-0966">Cell projection</keyword>
<reference evidence="4 5" key="1">
    <citation type="submission" date="2021-06" db="EMBL/GenBank/DDBJ databases">
        <title>Sphingomonas sp. XMGL2, whole genome shotgun sequencing project.</title>
        <authorList>
            <person name="Zhao G."/>
            <person name="Shen L."/>
        </authorList>
    </citation>
    <scope>NUCLEOTIDE SEQUENCE [LARGE SCALE GENOMIC DNA]</scope>
    <source>
        <strain evidence="4 5">XMGL2</strain>
    </source>
</reference>
<dbReference type="EMBL" id="JAHKRT010000006">
    <property type="protein sequence ID" value="MBU3078649.1"/>
    <property type="molecule type" value="Genomic_DNA"/>
</dbReference>
<gene>
    <name evidence="4" type="ORF">KOF26_12305</name>
</gene>
<dbReference type="Proteomes" id="UP000776276">
    <property type="component" value="Unassembled WGS sequence"/>
</dbReference>
<dbReference type="InterPro" id="IPR009967">
    <property type="entry name" value="Flagellum_FlbT"/>
</dbReference>